<gene>
    <name evidence="2" type="ORF">D7D94_02790</name>
</gene>
<protein>
    <submittedName>
        <fullName evidence="2">DUF2188 domain-containing protein</fullName>
    </submittedName>
</protein>
<reference evidence="2 3" key="1">
    <citation type="submission" date="2018-09" db="EMBL/GenBank/DDBJ databases">
        <title>Whole genome sequencing of Microbacterium oryzae strain MB-10T.</title>
        <authorList>
            <person name="Das S.K."/>
        </authorList>
    </citation>
    <scope>NUCLEOTIDE SEQUENCE [LARGE SCALE GENOMIC DNA]</scope>
    <source>
        <strain evidence="2 3">MB-10</strain>
    </source>
</reference>
<dbReference type="KEGG" id="moj:D7D94_02790"/>
<dbReference type="InterPro" id="IPR018691">
    <property type="entry name" value="DUF2188"/>
</dbReference>
<dbReference type="OrthoDB" id="5194813at2"/>
<dbReference type="EMBL" id="CP032550">
    <property type="protein sequence ID" value="QGU26712.1"/>
    <property type="molecule type" value="Genomic_DNA"/>
</dbReference>
<feature type="compositionally biased region" description="Basic and acidic residues" evidence="1">
    <location>
        <begin position="84"/>
        <end position="94"/>
    </location>
</feature>
<feature type="region of interest" description="Disordered" evidence="1">
    <location>
        <begin position="1"/>
        <end position="94"/>
    </location>
</feature>
<dbReference type="Proteomes" id="UP000422989">
    <property type="component" value="Chromosome"/>
</dbReference>
<accession>A0A6I6DPD0</accession>
<feature type="compositionally biased region" description="Basic and acidic residues" evidence="1">
    <location>
        <begin position="47"/>
        <end position="56"/>
    </location>
</feature>
<evidence type="ECO:0000256" key="1">
    <source>
        <dbReference type="SAM" id="MobiDB-lite"/>
    </source>
</evidence>
<evidence type="ECO:0000313" key="3">
    <source>
        <dbReference type="Proteomes" id="UP000422989"/>
    </source>
</evidence>
<keyword evidence="3" id="KW-1185">Reference proteome</keyword>
<feature type="compositionally biased region" description="Basic and acidic residues" evidence="1">
    <location>
        <begin position="1"/>
        <end position="10"/>
    </location>
</feature>
<organism evidence="2 3">
    <name type="scientific">Microbacterium oryzae</name>
    <dbReference type="NCBI Taxonomy" id="743009"/>
    <lineage>
        <taxon>Bacteria</taxon>
        <taxon>Bacillati</taxon>
        <taxon>Actinomycetota</taxon>
        <taxon>Actinomycetes</taxon>
        <taxon>Micrococcales</taxon>
        <taxon>Microbacteriaceae</taxon>
        <taxon>Microbacterium</taxon>
    </lineage>
</organism>
<dbReference type="RefSeq" id="WP_156241115.1">
    <property type="nucleotide sequence ID" value="NZ_BAAAZL010000002.1"/>
</dbReference>
<sequence length="94" mass="10252">MTERHVETISKRGQWVSRVPGESEHSRSYASQDEAVAAGRALAEELGIPHRVHDTEATGVVTDEQSDAEADAARDELLPDTTDEQDRPLDNPSG</sequence>
<dbReference type="AlphaFoldDB" id="A0A6I6DPD0"/>
<dbReference type="Pfam" id="PF09954">
    <property type="entry name" value="DUF2188"/>
    <property type="match status" value="1"/>
</dbReference>
<evidence type="ECO:0000313" key="2">
    <source>
        <dbReference type="EMBL" id="QGU26712.1"/>
    </source>
</evidence>
<proteinExistence type="predicted"/>
<name>A0A6I6DPD0_9MICO</name>